<dbReference type="SMART" id="SM00257">
    <property type="entry name" value="LysM"/>
    <property type="match status" value="3"/>
</dbReference>
<dbReference type="Proteomes" id="UP000178943">
    <property type="component" value="Unassembled WGS sequence"/>
</dbReference>
<name>A0A1F5VJF6_9BACT</name>
<dbReference type="CDD" id="cd16894">
    <property type="entry name" value="MltD-like"/>
    <property type="match status" value="1"/>
</dbReference>
<dbReference type="InterPro" id="IPR023346">
    <property type="entry name" value="Lysozyme-like_dom_sf"/>
</dbReference>
<gene>
    <name evidence="2" type="ORF">A2Y62_06645</name>
</gene>
<dbReference type="PROSITE" id="PS51257">
    <property type="entry name" value="PROKAR_LIPOPROTEIN"/>
    <property type="match status" value="1"/>
</dbReference>
<dbReference type="PANTHER" id="PTHR33734:SF22">
    <property type="entry name" value="MEMBRANE-BOUND LYTIC MUREIN TRANSGLYCOSYLASE D"/>
    <property type="match status" value="1"/>
</dbReference>
<comment type="caution">
    <text evidence="2">The sequence shown here is derived from an EMBL/GenBank/DDBJ whole genome shotgun (WGS) entry which is preliminary data.</text>
</comment>
<dbReference type="PROSITE" id="PS51782">
    <property type="entry name" value="LYSM"/>
    <property type="match status" value="3"/>
</dbReference>
<dbReference type="InterPro" id="IPR036779">
    <property type="entry name" value="LysM_dom_sf"/>
</dbReference>
<organism evidence="2 3">
    <name type="scientific">Candidatus Fischerbacteria bacterium RBG_13_37_8</name>
    <dbReference type="NCBI Taxonomy" id="1817863"/>
    <lineage>
        <taxon>Bacteria</taxon>
        <taxon>Candidatus Fischeribacteriota</taxon>
    </lineage>
</organism>
<dbReference type="Gene3D" id="1.10.530.10">
    <property type="match status" value="1"/>
</dbReference>
<feature type="domain" description="LysM" evidence="1">
    <location>
        <begin position="428"/>
        <end position="472"/>
    </location>
</feature>
<evidence type="ECO:0000259" key="1">
    <source>
        <dbReference type="PROSITE" id="PS51782"/>
    </source>
</evidence>
<dbReference type="AlphaFoldDB" id="A0A1F5VJF6"/>
<dbReference type="CDD" id="cd00118">
    <property type="entry name" value="LysM"/>
    <property type="match status" value="3"/>
</dbReference>
<evidence type="ECO:0000313" key="3">
    <source>
        <dbReference type="Proteomes" id="UP000178943"/>
    </source>
</evidence>
<dbReference type="Pfam" id="PF01476">
    <property type="entry name" value="LysM"/>
    <property type="match status" value="3"/>
</dbReference>
<reference evidence="2 3" key="1">
    <citation type="journal article" date="2016" name="Nat. Commun.">
        <title>Thousands of microbial genomes shed light on interconnected biogeochemical processes in an aquifer system.</title>
        <authorList>
            <person name="Anantharaman K."/>
            <person name="Brown C.T."/>
            <person name="Hug L.A."/>
            <person name="Sharon I."/>
            <person name="Castelle C.J."/>
            <person name="Probst A.J."/>
            <person name="Thomas B.C."/>
            <person name="Singh A."/>
            <person name="Wilkins M.J."/>
            <person name="Karaoz U."/>
            <person name="Brodie E.L."/>
            <person name="Williams K.H."/>
            <person name="Hubbard S.S."/>
            <person name="Banfield J.F."/>
        </authorList>
    </citation>
    <scope>NUCLEOTIDE SEQUENCE [LARGE SCALE GENOMIC DNA]</scope>
</reference>
<dbReference type="STRING" id="1817863.A2Y62_06645"/>
<dbReference type="InterPro" id="IPR008258">
    <property type="entry name" value="Transglycosylase_SLT_dom_1"/>
</dbReference>
<feature type="domain" description="LysM" evidence="1">
    <location>
        <begin position="495"/>
        <end position="538"/>
    </location>
</feature>
<feature type="domain" description="LysM" evidence="1">
    <location>
        <begin position="553"/>
        <end position="597"/>
    </location>
</feature>
<protein>
    <recommendedName>
        <fullName evidence="1">LysM domain-containing protein</fullName>
    </recommendedName>
</protein>
<sequence length="601" mass="68290">MRRIAIVIIISMAIMSCSSHKVVKQEMAPKPIITQISKEQSQEISDIERLLNEVSQLYSQGEKDLKDGHLYKAKQNFDEAVLRLLEGREKYPEETRIVKVLQDIVENVHNFELDAMEEGDVFADEAIEPALIDKLKDIPYFPPTQELLQKEGQFKAETSTQEFDIPVVVNDKVLALVEAFQHERKYEFERGLSRAGTYIDLLRQILEEEGVPQDLVWAAMVESGFNPKAYSVAKAKGIWQFIQSTGIRYGLKVDWWVDERSDPHKSTRAAAAYLRDLYNLFGDWYLALAAYNAGERKVLNAINKTGKKDFWEIAKTPYLRDQTKNYVPAILAAAIVSRDPEKFGFQPITSAPIQYDEIDISRYMDLRLIADICDVTLKDIAALNPELRRNIVPGQKNKPYQLKIPAGSKQLVAEKIYSLPTLHTANLRNYSVRKGDTLYKIARKYGISTFALAEANSISTNTILKPGTDLIIPTGRTYYSYARKIKTKNELPSQGYVIVKQGDTLYGISSRYGIEMSQLRSLNNLSSSNIYPGQKLLVVSNAATTPNKKNKVYLYTVKRGDTLYKICQRHGVSIDNLCSWNKINKDHTLFPGEKLTIYADQ</sequence>
<proteinExistence type="predicted"/>
<dbReference type="PANTHER" id="PTHR33734">
    <property type="entry name" value="LYSM DOMAIN-CONTAINING GPI-ANCHORED PROTEIN 2"/>
    <property type="match status" value="1"/>
</dbReference>
<dbReference type="InterPro" id="IPR018392">
    <property type="entry name" value="LysM"/>
</dbReference>
<dbReference type="EMBL" id="MFGW01000161">
    <property type="protein sequence ID" value="OGF63593.1"/>
    <property type="molecule type" value="Genomic_DNA"/>
</dbReference>
<dbReference type="SUPFAM" id="SSF53955">
    <property type="entry name" value="Lysozyme-like"/>
    <property type="match status" value="1"/>
</dbReference>
<dbReference type="Gene3D" id="3.10.350.10">
    <property type="entry name" value="LysM domain"/>
    <property type="match status" value="3"/>
</dbReference>
<evidence type="ECO:0000313" key="2">
    <source>
        <dbReference type="EMBL" id="OGF63593.1"/>
    </source>
</evidence>
<dbReference type="SUPFAM" id="SSF54106">
    <property type="entry name" value="LysM domain"/>
    <property type="match status" value="3"/>
</dbReference>
<dbReference type="Pfam" id="PF01464">
    <property type="entry name" value="SLT"/>
    <property type="match status" value="1"/>
</dbReference>
<accession>A0A1F5VJF6</accession>
<dbReference type="GO" id="GO:0008932">
    <property type="term" value="F:lytic endotransglycosylase activity"/>
    <property type="evidence" value="ECO:0007669"/>
    <property type="project" value="TreeGrafter"/>
</dbReference>